<comment type="caution">
    <text evidence="1">The sequence shown here is derived from an EMBL/GenBank/DDBJ whole genome shotgun (WGS) entry which is preliminary data.</text>
</comment>
<organism evidence="1 2">
    <name type="scientific">Candidatus Brocadia sinica JPN1</name>
    <dbReference type="NCBI Taxonomy" id="1197129"/>
    <lineage>
        <taxon>Bacteria</taxon>
        <taxon>Pseudomonadati</taxon>
        <taxon>Planctomycetota</taxon>
        <taxon>Candidatus Brocadiia</taxon>
        <taxon>Candidatus Brocadiales</taxon>
        <taxon>Candidatus Brocadiaceae</taxon>
        <taxon>Candidatus Brocadia</taxon>
    </lineage>
</organism>
<accession>A0ABQ0JXH0</accession>
<dbReference type="RefSeq" id="WP_052563514.1">
    <property type="nucleotide sequence ID" value="NZ_BAFN01000001.1"/>
</dbReference>
<protein>
    <submittedName>
        <fullName evidence="1">Uncharacterized protein</fullName>
    </submittedName>
</protein>
<evidence type="ECO:0000313" key="1">
    <source>
        <dbReference type="EMBL" id="GAN33473.1"/>
    </source>
</evidence>
<dbReference type="EMBL" id="BAFN01000001">
    <property type="protein sequence ID" value="GAN33473.1"/>
    <property type="molecule type" value="Genomic_DNA"/>
</dbReference>
<keyword evidence="2" id="KW-1185">Reference proteome</keyword>
<reference evidence="2" key="1">
    <citation type="journal article" date="2015" name="Genome Announc.">
        <title>Draft Genome Sequence of an Anaerobic Ammonium-Oxidizing Bacterium, "Candidatus Brocadia sinica".</title>
        <authorList>
            <person name="Oshiki M."/>
            <person name="Shinyako-Hata K."/>
            <person name="Satoh H."/>
            <person name="Okabe S."/>
        </authorList>
    </citation>
    <scope>NUCLEOTIDE SEQUENCE [LARGE SCALE GENOMIC DNA]</scope>
    <source>
        <strain evidence="2">JPN1</strain>
    </source>
</reference>
<sequence>MTRLLEKAFEEVAKLPEEGQNTFASWILEELASEQRWEKAFADSQDKLAKLADEALAEHREGKTRVLDPESV</sequence>
<name>A0ABQ0JXH0_9BACT</name>
<proteinExistence type="predicted"/>
<dbReference type="Proteomes" id="UP000032309">
    <property type="component" value="Unassembled WGS sequence"/>
</dbReference>
<evidence type="ECO:0000313" key="2">
    <source>
        <dbReference type="Proteomes" id="UP000032309"/>
    </source>
</evidence>
<gene>
    <name evidence="1" type="ORF">BROSI_A1997</name>
</gene>